<evidence type="ECO:0000256" key="7">
    <source>
        <dbReference type="ARBA" id="ARBA00022989"/>
    </source>
</evidence>
<keyword evidence="14" id="KW-0732">Signal</keyword>
<evidence type="ECO:0000256" key="3">
    <source>
        <dbReference type="ARBA" id="ARBA00022692"/>
    </source>
</evidence>
<comment type="catalytic activity">
    <reaction evidence="12">
        <text>N(4)-(alpha-D-Glc-(1-&gt;2)-alpha-D-Glc-(1-&gt;3)-alpha-D-Glc-(1-&gt;3)-alpha-D-Man-(1-&gt;2)-alpha-D-Man-(1-&gt;2)-alpha-D-Man-(1-&gt;3)-[alpha-D-Man-(1-&gt;2)-alpha-D-Man-(1-&gt;3)-[alpha-D-Man-(1-&gt;2)-alpha-D-Man-(1-&gt;6)]-alpha-D-Man-(1-&gt;6)]-beta-D-Man-(1-&gt;4)-beta-D-GlcNAc-(1-&gt;4)-beta-D-GlcNAc)-L-asparaginyl-[protein] + H2O = N(4)-(alpha-D-Glc-(1-&gt;3)-alpha-D-Glc-(1-&gt;3)-alpha-D-Man-(1-&gt;2)-alpha-D-Man-(1-&gt;2)-alpha-D-Man-(1-&gt;3)-[alpha-D-Man-(1-&gt;2)-alpha-D-Man-(1-&gt;3)-[alpha-D-Man-(1-&gt;2)-alpha-D-Man-(1-&gt;6)]-alpha-D-Man-(1-&gt;6)]-beta-D-Man-(1-&gt;4)-beta-D-GlcNAc-(1-&gt;4)-beta-D-GlcNAc)-L-asparaginyl-[protein] + beta-D-glucose</text>
        <dbReference type="Rhea" id="RHEA:55988"/>
        <dbReference type="Rhea" id="RHEA-COMP:12806"/>
        <dbReference type="Rhea" id="RHEA-COMP:14355"/>
        <dbReference type="ChEBI" id="CHEBI:15377"/>
        <dbReference type="ChEBI" id="CHEBI:15903"/>
        <dbReference type="ChEBI" id="CHEBI:59082"/>
        <dbReference type="ChEBI" id="CHEBI:132537"/>
        <dbReference type="EC" id="3.2.1.106"/>
    </reaction>
</comment>
<reference evidence="17 18" key="1">
    <citation type="submission" date="2016-01" db="EMBL/GenBank/DDBJ databases">
        <title>Genome sequence of the yeast Holleya sinecauda.</title>
        <authorList>
            <person name="Dietrich F.S."/>
        </authorList>
    </citation>
    <scope>NUCLEOTIDE SEQUENCE [LARGE SCALE GENOMIC DNA]</scope>
    <source>
        <strain evidence="17 18">ATCC 58844</strain>
    </source>
</reference>
<dbReference type="AlphaFoldDB" id="A0A0X8HU48"/>
<dbReference type="Pfam" id="PF03200">
    <property type="entry name" value="Glyco_hydro_63"/>
    <property type="match status" value="1"/>
</dbReference>
<evidence type="ECO:0000256" key="6">
    <source>
        <dbReference type="ARBA" id="ARBA00022968"/>
    </source>
</evidence>
<dbReference type="InterPro" id="IPR004888">
    <property type="entry name" value="Glycoside_hydrolase_63"/>
</dbReference>
<keyword evidence="3" id="KW-0812">Transmembrane</keyword>
<evidence type="ECO:0000256" key="1">
    <source>
        <dbReference type="ARBA" id="ARBA00004648"/>
    </source>
</evidence>
<dbReference type="Gene3D" id="2.70.98.110">
    <property type="entry name" value="Glycosyl hydrolase family 63, N-terminal domain"/>
    <property type="match status" value="1"/>
</dbReference>
<evidence type="ECO:0000256" key="14">
    <source>
        <dbReference type="SAM" id="SignalP"/>
    </source>
</evidence>
<dbReference type="Pfam" id="PF16923">
    <property type="entry name" value="Glyco_hydro_63N"/>
    <property type="match status" value="1"/>
</dbReference>
<dbReference type="GeneID" id="28724776"/>
<evidence type="ECO:0000259" key="15">
    <source>
        <dbReference type="Pfam" id="PF03200"/>
    </source>
</evidence>
<feature type="domain" description="Glycosyl hydrolase family 63 C-terminal" evidence="15">
    <location>
        <begin position="303"/>
        <end position="799"/>
    </location>
</feature>
<comment type="function">
    <text evidence="12">Cleaves the distal alpha 1,2-linked glucose residue from the Glc(3)Man(9)GlcNAc(2) oligosaccharide precursor.</text>
</comment>
<dbReference type="STRING" id="45286.A0A0X8HU48"/>
<comment type="pathway">
    <text evidence="13">Glycan metabolism; N-glycan degradation.</text>
</comment>
<feature type="chain" id="PRO_5007066955" description="Mannosyl-oligosaccharide glucosidase" evidence="14">
    <location>
        <begin position="24"/>
        <end position="807"/>
    </location>
</feature>
<dbReference type="GO" id="GO:0009311">
    <property type="term" value="P:oligosaccharide metabolic process"/>
    <property type="evidence" value="ECO:0007669"/>
    <property type="project" value="UniProtKB-UniRule"/>
</dbReference>
<dbReference type="RefSeq" id="XP_017988482.1">
    <property type="nucleotide sequence ID" value="XM_018132993.1"/>
</dbReference>
<dbReference type="InterPro" id="IPR008928">
    <property type="entry name" value="6-hairpin_glycosidase_sf"/>
</dbReference>
<dbReference type="InterPro" id="IPR031335">
    <property type="entry name" value="Glyco_hydro_63_C"/>
</dbReference>
<evidence type="ECO:0000313" key="17">
    <source>
        <dbReference type="EMBL" id="AMD21486.1"/>
    </source>
</evidence>
<accession>A0A0X8HU48</accession>
<evidence type="ECO:0000259" key="16">
    <source>
        <dbReference type="Pfam" id="PF16923"/>
    </source>
</evidence>
<evidence type="ECO:0000313" key="18">
    <source>
        <dbReference type="Proteomes" id="UP000243052"/>
    </source>
</evidence>
<dbReference type="GO" id="GO:0004573">
    <property type="term" value="F:Glc3Man9GlcNAc2 oligosaccharide glucosidase activity"/>
    <property type="evidence" value="ECO:0007669"/>
    <property type="project" value="UniProtKB-UniRule"/>
</dbReference>
<dbReference type="GO" id="GO:0006487">
    <property type="term" value="P:protein N-linked glycosylation"/>
    <property type="evidence" value="ECO:0007669"/>
    <property type="project" value="UniProtKB-UniRule"/>
</dbReference>
<keyword evidence="4 12" id="KW-0378">Hydrolase</keyword>
<evidence type="ECO:0000256" key="13">
    <source>
        <dbReference type="RuleBase" id="RU369107"/>
    </source>
</evidence>
<dbReference type="InterPro" id="IPR031631">
    <property type="entry name" value="Glyco_hydro_63N"/>
</dbReference>
<dbReference type="PANTHER" id="PTHR10412">
    <property type="entry name" value="MANNOSYL-OLIGOSACCHARIDE GLUCOSIDASE"/>
    <property type="match status" value="1"/>
</dbReference>
<feature type="domain" description="Glycosyl hydrolase family 63 N-terminal" evidence="16">
    <location>
        <begin position="37"/>
        <end position="253"/>
    </location>
</feature>
<evidence type="ECO:0000256" key="10">
    <source>
        <dbReference type="ARBA" id="ARBA00023295"/>
    </source>
</evidence>
<name>A0A0X8HU48_9SACH</name>
<evidence type="ECO:0000256" key="4">
    <source>
        <dbReference type="ARBA" id="ARBA00022801"/>
    </source>
</evidence>
<keyword evidence="8" id="KW-0472">Membrane</keyword>
<sequence length="807" mass="92808">MVNYRLIALCGAILSQLLAFAYSSSEMEEFERRSNQSLLWAPYRANCYLGVRPRYVSKTPFIMGLMWTNTGQYTAIRKLRHLVDMGDNMEKYGWELYDPRMGGKQVILDTENNMNLTIYFVKSHNGENWGFRVVGDTLKKEKGGSSGSIVYYMNQNGDSGRNYLLARDLSNDNVNMFQGVNEEMGHYEVKIVEVKGTKPSGNVITADCDPSKSSHLSITIPNDEAWKAKDVFQMLISDSIQDHITNLRDKMTPSVLPSAFTLRNFHKFPPGRFHFIQKTYDISKGPFEVDFIYNKVNTKERIESLDHLISSTMDRIRNKFEKKFTIKDPKYEQFAVETLSNLLGGLSYFHGDQYIDRTSNLDEDSFEKFQLEHSELEGPAELFSFVPSRASYPRGFYWDEGFHLLQVMQYDFDLAFEVLKSWLNLIEDESGWIPREVILGNEARVKVPKEFLAQSPHVANPPTLALAFSNLLQMAHAEPGIESTLGEIDIDMIDIDDDILKKNFDLLAEYSEGLYSKLLKNFNWFRKTQGGMVYEYLDLVDLEGKTIHEEEGYRWLGRTYNHCLPSGLDDYPRPSPPDIGELHVDALSWVGIMARSLKQIAGLLGKNDDSKMFAKIESNVIDNLESLHWSAKDNSYCDLSIDDDNNVRKFTCHEGYVTLMPFALKLIPRENSERLRAMVDLMSDPERLYTQFGLLSLSKKDEFYETGEVYWRGPIWINMNYLCLDALKHYFGPDSAAAVDKELQQKAKSLYRDLRANLLNNVVKWWRKKGYCFEQYNQKTGEGQQAQHFTGWSALAVNLAGVFPETL</sequence>
<dbReference type="InterPro" id="IPR012341">
    <property type="entry name" value="6hp_glycosidase-like_sf"/>
</dbReference>
<proteinExistence type="inferred from homology"/>
<keyword evidence="10 12" id="KW-0326">Glycosidase</keyword>
<evidence type="ECO:0000256" key="2">
    <source>
        <dbReference type="ARBA" id="ARBA00010833"/>
    </source>
</evidence>
<dbReference type="InterPro" id="IPR038518">
    <property type="entry name" value="Glyco_hydro_63N_sf"/>
</dbReference>
<dbReference type="GO" id="GO:0005789">
    <property type="term" value="C:endoplasmic reticulum membrane"/>
    <property type="evidence" value="ECO:0007669"/>
    <property type="project" value="UniProtKB-SubCell"/>
</dbReference>
<dbReference type="SUPFAM" id="SSF48208">
    <property type="entry name" value="Six-hairpin glycosidases"/>
    <property type="match status" value="1"/>
</dbReference>
<protein>
    <recommendedName>
        <fullName evidence="11 12">Mannosyl-oligosaccharide glucosidase</fullName>
        <ecNumber evidence="11 12">3.2.1.106</ecNumber>
    </recommendedName>
    <alternativeName>
        <fullName evidence="13">Glucosidase I</fullName>
    </alternativeName>
</protein>
<dbReference type="Proteomes" id="UP000243052">
    <property type="component" value="Chromosome v"/>
</dbReference>
<dbReference type="EMBL" id="CP014245">
    <property type="protein sequence ID" value="AMD21486.1"/>
    <property type="molecule type" value="Genomic_DNA"/>
</dbReference>
<dbReference type="PANTHER" id="PTHR10412:SF11">
    <property type="entry name" value="MANNOSYL-OLIGOSACCHARIDE GLUCOSIDASE"/>
    <property type="match status" value="1"/>
</dbReference>
<evidence type="ECO:0000256" key="5">
    <source>
        <dbReference type="ARBA" id="ARBA00022824"/>
    </source>
</evidence>
<comment type="similarity">
    <text evidence="2 12">Belongs to the glycosyl hydrolase 63 family.</text>
</comment>
<dbReference type="OrthoDB" id="410058at2759"/>
<keyword evidence="18" id="KW-1185">Reference proteome</keyword>
<organism evidence="17 18">
    <name type="scientific">Eremothecium sinecaudum</name>
    <dbReference type="NCBI Taxonomy" id="45286"/>
    <lineage>
        <taxon>Eukaryota</taxon>
        <taxon>Fungi</taxon>
        <taxon>Dikarya</taxon>
        <taxon>Ascomycota</taxon>
        <taxon>Saccharomycotina</taxon>
        <taxon>Saccharomycetes</taxon>
        <taxon>Saccharomycetales</taxon>
        <taxon>Saccharomycetaceae</taxon>
        <taxon>Eremothecium</taxon>
    </lineage>
</organism>
<evidence type="ECO:0000256" key="8">
    <source>
        <dbReference type="ARBA" id="ARBA00023136"/>
    </source>
</evidence>
<keyword evidence="5 12" id="KW-0256">Endoplasmic reticulum</keyword>
<keyword evidence="9 13" id="KW-0325">Glycoprotein</keyword>
<evidence type="ECO:0000256" key="11">
    <source>
        <dbReference type="ARBA" id="ARBA00038888"/>
    </source>
</evidence>
<keyword evidence="6" id="KW-0735">Signal-anchor</keyword>
<comment type="subcellular location">
    <subcellularLocation>
        <location evidence="1 12">Endoplasmic reticulum membrane</location>
        <topology evidence="1 12">Single-pass type II membrane protein</topology>
    </subcellularLocation>
</comment>
<evidence type="ECO:0000256" key="9">
    <source>
        <dbReference type="ARBA" id="ARBA00023180"/>
    </source>
</evidence>
<dbReference type="Gene3D" id="1.50.10.10">
    <property type="match status" value="1"/>
</dbReference>
<evidence type="ECO:0000256" key="12">
    <source>
        <dbReference type="RuleBase" id="RU368089"/>
    </source>
</evidence>
<gene>
    <name evidence="17" type="ORF">AW171_hschr53438</name>
</gene>
<feature type="signal peptide" evidence="14">
    <location>
        <begin position="1"/>
        <end position="23"/>
    </location>
</feature>
<dbReference type="EC" id="3.2.1.106" evidence="11 12"/>
<keyword evidence="7" id="KW-1133">Transmembrane helix</keyword>